<dbReference type="Gene3D" id="3.30.1360.120">
    <property type="entry name" value="Probable tRNA modification gtpase trme, domain 1"/>
    <property type="match status" value="1"/>
</dbReference>
<proteinExistence type="predicted"/>
<organism evidence="5">
    <name type="scientific">Arion vulgaris</name>
    <dbReference type="NCBI Taxonomy" id="1028688"/>
    <lineage>
        <taxon>Eukaryota</taxon>
        <taxon>Metazoa</taxon>
        <taxon>Spiralia</taxon>
        <taxon>Lophotrochozoa</taxon>
        <taxon>Mollusca</taxon>
        <taxon>Gastropoda</taxon>
        <taxon>Heterobranchia</taxon>
        <taxon>Euthyneura</taxon>
        <taxon>Panpulmonata</taxon>
        <taxon>Eupulmonata</taxon>
        <taxon>Stylommatophora</taxon>
        <taxon>Helicina</taxon>
        <taxon>Arionoidea</taxon>
        <taxon>Arionidae</taxon>
        <taxon>Arion</taxon>
    </lineage>
</organism>
<dbReference type="Pfam" id="PF25455">
    <property type="entry name" value="Beta-barrel_CAF17_C"/>
    <property type="match status" value="1"/>
</dbReference>
<comment type="subcellular location">
    <subcellularLocation>
        <location evidence="1">Mitochondrion</location>
    </subcellularLocation>
</comment>
<sequence length="359" mass="40564">MSGMNLCRCLRTCKKNVIQDIFDARLASTSYTFLNNRKLISNCGMRKHLHTTGTTYQSLCRLKSRGVIQMSGDDTPAFLQGLVTNNILALTEKFPSIQFCMMLNVQGRVLYDLFVYNITKAETDPMTCLIDVDDSAVNDLLKIFKKYKLRKKIDISNVSDRYKIWTEFDIGGQVALGKYNTSAASANIFQFHDPRVPVFANRIVTDQDHLDKTHAVQATEEDYRIHRYKWGIPEGTKDLPSGKCLPLESNLDYMNGVDFQKGCYIGQELTARTFHTGVIRKRLLPIELDSPSATIEPETVITTQEKGKNAGKFRSSEGSNGLCLLRLQHASDNLEVLSQDGQKIPVKAHLPKWWPNTSL</sequence>
<dbReference type="InterPro" id="IPR027266">
    <property type="entry name" value="TrmE/GcvT-like"/>
</dbReference>
<name>A0A0B7A4T8_9EUPU</name>
<evidence type="ECO:0000259" key="4">
    <source>
        <dbReference type="Pfam" id="PF25455"/>
    </source>
</evidence>
<dbReference type="EMBL" id="HACG01029074">
    <property type="protein sequence ID" value="CEK75939.1"/>
    <property type="molecule type" value="Transcribed_RNA"/>
</dbReference>
<feature type="domain" description="CAF17 C-terminal" evidence="4">
    <location>
        <begin position="280"/>
        <end position="355"/>
    </location>
</feature>
<dbReference type="AlphaFoldDB" id="A0A0B7A4T8"/>
<evidence type="ECO:0000313" key="5">
    <source>
        <dbReference type="EMBL" id="CEK75939.1"/>
    </source>
</evidence>
<dbReference type="PANTHER" id="PTHR22602">
    <property type="entry name" value="TRANSFERASE CAF17, MITOCHONDRIAL-RELATED"/>
    <property type="match status" value="1"/>
</dbReference>
<reference evidence="5" key="1">
    <citation type="submission" date="2014-12" db="EMBL/GenBank/DDBJ databases">
        <title>Insight into the proteome of Arion vulgaris.</title>
        <authorList>
            <person name="Aradska J."/>
            <person name="Bulat T."/>
            <person name="Smidak R."/>
            <person name="Sarate P."/>
            <person name="Gangsoo J."/>
            <person name="Sialana F."/>
            <person name="Bilban M."/>
            <person name="Lubec G."/>
        </authorList>
    </citation>
    <scope>NUCLEOTIDE SEQUENCE</scope>
    <source>
        <tissue evidence="5">Skin</tissue>
    </source>
</reference>
<evidence type="ECO:0000256" key="1">
    <source>
        <dbReference type="ARBA" id="ARBA00004173"/>
    </source>
</evidence>
<dbReference type="GO" id="GO:0016226">
    <property type="term" value="P:iron-sulfur cluster assembly"/>
    <property type="evidence" value="ECO:0007669"/>
    <property type="project" value="TreeGrafter"/>
</dbReference>
<dbReference type="SUPFAM" id="SSF103025">
    <property type="entry name" value="Folate-binding domain"/>
    <property type="match status" value="1"/>
</dbReference>
<dbReference type="NCBIfam" id="TIGR03317">
    <property type="entry name" value="ygfZ_signature"/>
    <property type="match status" value="1"/>
</dbReference>
<evidence type="ECO:0000256" key="2">
    <source>
        <dbReference type="ARBA" id="ARBA00022946"/>
    </source>
</evidence>
<dbReference type="GO" id="GO:0005759">
    <property type="term" value="C:mitochondrial matrix"/>
    <property type="evidence" value="ECO:0007669"/>
    <property type="project" value="TreeGrafter"/>
</dbReference>
<protein>
    <recommendedName>
        <fullName evidence="4">CAF17 C-terminal domain-containing protein</fullName>
    </recommendedName>
</protein>
<gene>
    <name evidence="5" type="primary">ORF97694</name>
</gene>
<dbReference type="InterPro" id="IPR045179">
    <property type="entry name" value="YgfZ/GcvT"/>
</dbReference>
<dbReference type="PANTHER" id="PTHR22602:SF0">
    <property type="entry name" value="TRANSFERASE CAF17, MITOCHONDRIAL-RELATED"/>
    <property type="match status" value="1"/>
</dbReference>
<keyword evidence="2" id="KW-0809">Transit peptide</keyword>
<evidence type="ECO:0000256" key="3">
    <source>
        <dbReference type="ARBA" id="ARBA00023128"/>
    </source>
</evidence>
<keyword evidence="3" id="KW-0496">Mitochondrion</keyword>
<dbReference type="InterPro" id="IPR017703">
    <property type="entry name" value="YgfZ/GCV_T_CS"/>
</dbReference>
<accession>A0A0B7A4T8</accession>
<dbReference type="InterPro" id="IPR057460">
    <property type="entry name" value="CAF17_C"/>
</dbReference>